<reference evidence="8 9" key="1">
    <citation type="journal article" date="2008" name="Nature">
        <title>The genome of the choanoflagellate Monosiga brevicollis and the origin of metazoans.</title>
        <authorList>
            <consortium name="JGI Sequencing"/>
            <person name="King N."/>
            <person name="Westbrook M.J."/>
            <person name="Young S.L."/>
            <person name="Kuo A."/>
            <person name="Abedin M."/>
            <person name="Chapman J."/>
            <person name="Fairclough S."/>
            <person name="Hellsten U."/>
            <person name="Isogai Y."/>
            <person name="Letunic I."/>
            <person name="Marr M."/>
            <person name="Pincus D."/>
            <person name="Putnam N."/>
            <person name="Rokas A."/>
            <person name="Wright K.J."/>
            <person name="Zuzow R."/>
            <person name="Dirks W."/>
            <person name="Good M."/>
            <person name="Goodstein D."/>
            <person name="Lemons D."/>
            <person name="Li W."/>
            <person name="Lyons J.B."/>
            <person name="Morris A."/>
            <person name="Nichols S."/>
            <person name="Richter D.J."/>
            <person name="Salamov A."/>
            <person name="Bork P."/>
            <person name="Lim W.A."/>
            <person name="Manning G."/>
            <person name="Miller W.T."/>
            <person name="McGinnis W."/>
            <person name="Shapiro H."/>
            <person name="Tjian R."/>
            <person name="Grigoriev I.V."/>
            <person name="Rokhsar D."/>
        </authorList>
    </citation>
    <scope>NUCLEOTIDE SEQUENCE [LARGE SCALE GENOMIC DNA]</scope>
    <source>
        <strain evidence="9">MX1 / ATCC 50154</strain>
    </source>
</reference>
<dbReference type="InterPro" id="IPR000425">
    <property type="entry name" value="MIP"/>
</dbReference>
<feature type="transmembrane region" description="Helical" evidence="7">
    <location>
        <begin position="120"/>
        <end position="139"/>
    </location>
</feature>
<evidence type="ECO:0000256" key="6">
    <source>
        <dbReference type="RuleBase" id="RU000477"/>
    </source>
</evidence>
<keyword evidence="2 6" id="KW-0813">Transport</keyword>
<dbReference type="Proteomes" id="UP000001357">
    <property type="component" value="Unassembled WGS sequence"/>
</dbReference>
<dbReference type="GeneID" id="5887421"/>
<comment type="similarity">
    <text evidence="6">Belongs to the MIP/aquaporin (TC 1.A.8) family.</text>
</comment>
<dbReference type="SUPFAM" id="SSF81338">
    <property type="entry name" value="Aquaporin-like"/>
    <property type="match status" value="1"/>
</dbReference>
<dbReference type="PANTHER" id="PTHR19139">
    <property type="entry name" value="AQUAPORIN TRANSPORTER"/>
    <property type="match status" value="1"/>
</dbReference>
<dbReference type="RefSeq" id="XP_001742914.1">
    <property type="nucleotide sequence ID" value="XM_001742862.1"/>
</dbReference>
<evidence type="ECO:0008006" key="10">
    <source>
        <dbReference type="Google" id="ProtNLM"/>
    </source>
</evidence>
<dbReference type="STRING" id="81824.A9UNK2"/>
<protein>
    <recommendedName>
        <fullName evidence="10">Aquaporin</fullName>
    </recommendedName>
</protein>
<evidence type="ECO:0000256" key="5">
    <source>
        <dbReference type="ARBA" id="ARBA00023136"/>
    </source>
</evidence>
<dbReference type="GO" id="GO:0015267">
    <property type="term" value="F:channel activity"/>
    <property type="evidence" value="ECO:0007669"/>
    <property type="project" value="InterPro"/>
</dbReference>
<dbReference type="InterPro" id="IPR022357">
    <property type="entry name" value="MIP_CS"/>
</dbReference>
<dbReference type="FunFam" id="1.20.1080.10:FF:000052">
    <property type="entry name" value="Predicted protein"/>
    <property type="match status" value="1"/>
</dbReference>
<proteinExistence type="inferred from homology"/>
<feature type="non-terminal residue" evidence="8">
    <location>
        <position position="213"/>
    </location>
</feature>
<sequence>IKALLAESLATAVTCFLVTGAYLNARQGNTTADALAAAITTGLAYAGVTHAFCQISGAHLNPALTVSFLAARLIRVNQAFAYIVAQVVGSIAGTAALYAVTTRDAGIKLGATIKGSDTSYGEAFGMEFILGFILALYVMATLDPDNRKGHLRYAGIYVGMAYAALTYVGFPWSNASLNPARSFGAAVIADEWDSHWVYWLGPIVGAMLGSLTY</sequence>
<dbReference type="eggNOG" id="KOG0223">
    <property type="taxonomic scope" value="Eukaryota"/>
</dbReference>
<keyword evidence="3 6" id="KW-0812">Transmembrane</keyword>
<feature type="transmembrane region" description="Helical" evidence="7">
    <location>
        <begin position="196"/>
        <end position="212"/>
    </location>
</feature>
<feature type="non-terminal residue" evidence="8">
    <location>
        <position position="1"/>
    </location>
</feature>
<accession>A9UNK2</accession>
<evidence type="ECO:0000313" key="8">
    <source>
        <dbReference type="EMBL" id="EDQ93152.1"/>
    </source>
</evidence>
<comment type="subcellular location">
    <subcellularLocation>
        <location evidence="1">Membrane</location>
        <topology evidence="1">Multi-pass membrane protein</topology>
    </subcellularLocation>
</comment>
<keyword evidence="5 7" id="KW-0472">Membrane</keyword>
<dbReference type="EMBL" id="CH991543">
    <property type="protein sequence ID" value="EDQ93152.1"/>
    <property type="molecule type" value="Genomic_DNA"/>
</dbReference>
<dbReference type="GO" id="GO:0005886">
    <property type="term" value="C:plasma membrane"/>
    <property type="evidence" value="ECO:0000318"/>
    <property type="project" value="GO_Central"/>
</dbReference>
<dbReference type="PRINTS" id="PR00783">
    <property type="entry name" value="MINTRINSICP"/>
</dbReference>
<dbReference type="PROSITE" id="PS00221">
    <property type="entry name" value="MIP"/>
    <property type="match status" value="1"/>
</dbReference>
<dbReference type="PANTHER" id="PTHR19139:SF268">
    <property type="entry name" value="NEUROGENIC PROTEIN BIG BRAIN"/>
    <property type="match status" value="1"/>
</dbReference>
<dbReference type="InParanoid" id="A9UNK2"/>
<name>A9UNK2_MONBE</name>
<gene>
    <name evidence="8" type="ORF">MONBRDRAFT_2529</name>
</gene>
<dbReference type="InterPro" id="IPR023271">
    <property type="entry name" value="Aquaporin-like"/>
</dbReference>
<dbReference type="OMA" id="FKKKMFW"/>
<evidence type="ECO:0000256" key="2">
    <source>
        <dbReference type="ARBA" id="ARBA00022448"/>
    </source>
</evidence>
<evidence type="ECO:0000256" key="1">
    <source>
        <dbReference type="ARBA" id="ARBA00004141"/>
    </source>
</evidence>
<keyword evidence="9" id="KW-1185">Reference proteome</keyword>
<evidence type="ECO:0000256" key="3">
    <source>
        <dbReference type="ARBA" id="ARBA00022692"/>
    </source>
</evidence>
<evidence type="ECO:0000256" key="7">
    <source>
        <dbReference type="SAM" id="Phobius"/>
    </source>
</evidence>
<dbReference type="Gene3D" id="1.20.1080.10">
    <property type="entry name" value="Glycerol uptake facilitator protein"/>
    <property type="match status" value="1"/>
</dbReference>
<dbReference type="Pfam" id="PF00230">
    <property type="entry name" value="MIP"/>
    <property type="match status" value="1"/>
</dbReference>
<feature type="transmembrane region" description="Helical" evidence="7">
    <location>
        <begin position="79"/>
        <end position="100"/>
    </location>
</feature>
<evidence type="ECO:0000256" key="4">
    <source>
        <dbReference type="ARBA" id="ARBA00022989"/>
    </source>
</evidence>
<evidence type="ECO:0000313" key="9">
    <source>
        <dbReference type="Proteomes" id="UP000001357"/>
    </source>
</evidence>
<keyword evidence="4 7" id="KW-1133">Transmembrane helix</keyword>
<dbReference type="AlphaFoldDB" id="A9UNK2"/>
<dbReference type="InterPro" id="IPR034294">
    <property type="entry name" value="Aquaporin_transptr"/>
</dbReference>
<dbReference type="KEGG" id="mbr:MONBRDRAFT_2529"/>
<organism evidence="8 9">
    <name type="scientific">Monosiga brevicollis</name>
    <name type="common">Choanoflagellate</name>
    <dbReference type="NCBI Taxonomy" id="81824"/>
    <lineage>
        <taxon>Eukaryota</taxon>
        <taxon>Choanoflagellata</taxon>
        <taxon>Craspedida</taxon>
        <taxon>Salpingoecidae</taxon>
        <taxon>Monosiga</taxon>
    </lineage>
</organism>
<feature type="transmembrane region" description="Helical" evidence="7">
    <location>
        <begin position="151"/>
        <end position="170"/>
    </location>
</feature>